<dbReference type="InterPro" id="IPR029056">
    <property type="entry name" value="Ribokinase-like"/>
</dbReference>
<accession>A0A399FY79</accession>
<dbReference type="CDD" id="cd01166">
    <property type="entry name" value="KdgK"/>
    <property type="match status" value="1"/>
</dbReference>
<comment type="similarity">
    <text evidence="1">Belongs to the carbohydrate kinase PfkB family.</text>
</comment>
<dbReference type="PANTHER" id="PTHR43320:SF2">
    <property type="entry name" value="2-DEHYDRO-3-DEOXYGLUCONOKINASE_2-DEHYDRO-3-DEOXYGALACTONOKINASE"/>
    <property type="match status" value="1"/>
</dbReference>
<organism evidence="5 6">
    <name type="scientific">Thermobifida halotolerans</name>
    <dbReference type="NCBI Taxonomy" id="483545"/>
    <lineage>
        <taxon>Bacteria</taxon>
        <taxon>Bacillati</taxon>
        <taxon>Actinomycetota</taxon>
        <taxon>Actinomycetes</taxon>
        <taxon>Streptosporangiales</taxon>
        <taxon>Nocardiopsidaceae</taxon>
        <taxon>Thermobifida</taxon>
    </lineage>
</organism>
<evidence type="ECO:0000256" key="3">
    <source>
        <dbReference type="ARBA" id="ARBA00022777"/>
    </source>
</evidence>
<dbReference type="OrthoDB" id="9808601at2"/>
<evidence type="ECO:0000259" key="4">
    <source>
        <dbReference type="Pfam" id="PF00294"/>
    </source>
</evidence>
<protein>
    <submittedName>
        <fullName evidence="5">Sugar kinase</fullName>
    </submittedName>
</protein>
<dbReference type="InterPro" id="IPR011611">
    <property type="entry name" value="PfkB_dom"/>
</dbReference>
<name>A0A399FY79_9ACTN</name>
<dbReference type="EMBL" id="CP063196">
    <property type="protein sequence ID" value="UOE19257.1"/>
    <property type="molecule type" value="Genomic_DNA"/>
</dbReference>
<evidence type="ECO:0000313" key="6">
    <source>
        <dbReference type="Proteomes" id="UP000265719"/>
    </source>
</evidence>
<dbReference type="Proteomes" id="UP000265719">
    <property type="component" value="Chromosome"/>
</dbReference>
<evidence type="ECO:0000256" key="2">
    <source>
        <dbReference type="ARBA" id="ARBA00022679"/>
    </source>
</evidence>
<evidence type="ECO:0000256" key="1">
    <source>
        <dbReference type="ARBA" id="ARBA00010688"/>
    </source>
</evidence>
<dbReference type="SUPFAM" id="SSF53613">
    <property type="entry name" value="Ribokinase-like"/>
    <property type="match status" value="1"/>
</dbReference>
<reference evidence="5" key="1">
    <citation type="submission" date="2020-10" db="EMBL/GenBank/DDBJ databases">
        <title>De novo genome project of the cellulose decomposer Thermobifida halotolerans type strain.</title>
        <authorList>
            <person name="Nagy I."/>
            <person name="Horvath B."/>
            <person name="Kukolya J."/>
            <person name="Nagy I."/>
            <person name="Orsini M."/>
        </authorList>
    </citation>
    <scope>NUCLEOTIDE SEQUENCE</scope>
    <source>
        <strain evidence="5">DSM 44931</strain>
    </source>
</reference>
<dbReference type="AlphaFoldDB" id="A0A399FY79"/>
<dbReference type="Gene3D" id="3.40.1190.20">
    <property type="match status" value="1"/>
</dbReference>
<dbReference type="KEGG" id="thao:NI17_021340"/>
<dbReference type="InterPro" id="IPR052700">
    <property type="entry name" value="Carb_kinase_PfkB-like"/>
</dbReference>
<dbReference type="RefSeq" id="WP_068690013.1">
    <property type="nucleotide sequence ID" value="NZ_CP063196.1"/>
</dbReference>
<sequence length="339" mass="35695">MAGTGLYDVICIGETMGQLSPASAVPLVERPALLPRIGGAESNVACGLAGLGHRVAWMSRIGDDPFGRIILRTLSGYGVDVALVEVDPERPTGLYLKDPSPEGTSVYYYRRGSAASAIGPELARSPELGGARLLHLSGITPALSSGCAEFTRRLLTDRAPGRPILSFDVNHRPALWSAERAARPLLESARAADLVFVGRDEAERLWHTATADEVRALLPAVGRLVVKDADVGATCYSGDSRVFVPAPRVEVVEPVGAGDAFASGFLSGLLDGRSTEQCLRLGHVMAAATLLSVADLAPFPPRAARERLLALSDAEWAALRVPDASLFPLDPTAPLFSGA</sequence>
<dbReference type="GO" id="GO:0016301">
    <property type="term" value="F:kinase activity"/>
    <property type="evidence" value="ECO:0007669"/>
    <property type="project" value="UniProtKB-KW"/>
</dbReference>
<gene>
    <name evidence="5" type="ORF">NI17_021340</name>
</gene>
<proteinExistence type="inferred from homology"/>
<dbReference type="PANTHER" id="PTHR43320">
    <property type="entry name" value="SUGAR KINASE"/>
    <property type="match status" value="1"/>
</dbReference>
<evidence type="ECO:0000313" key="5">
    <source>
        <dbReference type="EMBL" id="UOE19257.1"/>
    </source>
</evidence>
<dbReference type="Pfam" id="PF00294">
    <property type="entry name" value="PfkB"/>
    <property type="match status" value="1"/>
</dbReference>
<keyword evidence="2" id="KW-0808">Transferase</keyword>
<feature type="domain" description="Carbohydrate kinase PfkB" evidence="4">
    <location>
        <begin position="8"/>
        <end position="293"/>
    </location>
</feature>
<keyword evidence="6" id="KW-1185">Reference proteome</keyword>
<keyword evidence="3 5" id="KW-0418">Kinase</keyword>